<dbReference type="Proteomes" id="UP000242715">
    <property type="component" value="Unassembled WGS sequence"/>
</dbReference>
<evidence type="ECO:0000313" key="1">
    <source>
        <dbReference type="EMBL" id="GAU35839.1"/>
    </source>
</evidence>
<protein>
    <submittedName>
        <fullName evidence="1">Uncharacterized protein</fullName>
    </submittedName>
</protein>
<sequence>MVASVLNVGGGCLQCSCGATVQHMLEKEIDREDRDGRRRGKSCRATKYTTVVVTIQNSHGLTVPEFHLYD</sequence>
<name>A0A2Z6NWB2_TRISU</name>
<evidence type="ECO:0000313" key="2">
    <source>
        <dbReference type="Proteomes" id="UP000242715"/>
    </source>
</evidence>
<reference evidence="2" key="1">
    <citation type="journal article" date="2017" name="Front. Plant Sci.">
        <title>Climate Clever Clovers: New Paradigm to Reduce the Environmental Footprint of Ruminants by Breeding Low Methanogenic Forages Utilizing Haplotype Variation.</title>
        <authorList>
            <person name="Kaur P."/>
            <person name="Appels R."/>
            <person name="Bayer P.E."/>
            <person name="Keeble-Gagnere G."/>
            <person name="Wang J."/>
            <person name="Hirakawa H."/>
            <person name="Shirasawa K."/>
            <person name="Vercoe P."/>
            <person name="Stefanova K."/>
            <person name="Durmic Z."/>
            <person name="Nichols P."/>
            <person name="Revell C."/>
            <person name="Isobe S.N."/>
            <person name="Edwards D."/>
            <person name="Erskine W."/>
        </authorList>
    </citation>
    <scope>NUCLEOTIDE SEQUENCE [LARGE SCALE GENOMIC DNA]</scope>
    <source>
        <strain evidence="2">cv. Daliak</strain>
    </source>
</reference>
<proteinExistence type="predicted"/>
<gene>
    <name evidence="1" type="ORF">TSUD_56480</name>
</gene>
<organism evidence="1 2">
    <name type="scientific">Trifolium subterraneum</name>
    <name type="common">Subterranean clover</name>
    <dbReference type="NCBI Taxonomy" id="3900"/>
    <lineage>
        <taxon>Eukaryota</taxon>
        <taxon>Viridiplantae</taxon>
        <taxon>Streptophyta</taxon>
        <taxon>Embryophyta</taxon>
        <taxon>Tracheophyta</taxon>
        <taxon>Spermatophyta</taxon>
        <taxon>Magnoliopsida</taxon>
        <taxon>eudicotyledons</taxon>
        <taxon>Gunneridae</taxon>
        <taxon>Pentapetalae</taxon>
        <taxon>rosids</taxon>
        <taxon>fabids</taxon>
        <taxon>Fabales</taxon>
        <taxon>Fabaceae</taxon>
        <taxon>Papilionoideae</taxon>
        <taxon>50 kb inversion clade</taxon>
        <taxon>NPAAA clade</taxon>
        <taxon>Hologalegina</taxon>
        <taxon>IRL clade</taxon>
        <taxon>Trifolieae</taxon>
        <taxon>Trifolium</taxon>
    </lineage>
</organism>
<accession>A0A2Z6NWB2</accession>
<keyword evidence="2" id="KW-1185">Reference proteome</keyword>
<dbReference type="AlphaFoldDB" id="A0A2Z6NWB2"/>
<dbReference type="EMBL" id="DF973606">
    <property type="protein sequence ID" value="GAU35839.1"/>
    <property type="molecule type" value="Genomic_DNA"/>
</dbReference>